<feature type="transmembrane region" description="Helical" evidence="2">
    <location>
        <begin position="21"/>
        <end position="49"/>
    </location>
</feature>
<keyword evidence="2" id="KW-0812">Transmembrane</keyword>
<feature type="compositionally biased region" description="Basic and acidic residues" evidence="1">
    <location>
        <begin position="111"/>
        <end position="122"/>
    </location>
</feature>
<dbReference type="EMBL" id="MSFK01000024">
    <property type="protein sequence ID" value="PWY78569.1"/>
    <property type="molecule type" value="Genomic_DNA"/>
</dbReference>
<evidence type="ECO:0000256" key="2">
    <source>
        <dbReference type="SAM" id="Phobius"/>
    </source>
</evidence>
<keyword evidence="2" id="KW-0472">Membrane</keyword>
<dbReference type="GeneID" id="37108127"/>
<dbReference type="Proteomes" id="UP000246702">
    <property type="component" value="Unassembled WGS sequence"/>
</dbReference>
<organism evidence="3 4">
    <name type="scientific">Aspergillus sclerotioniger CBS 115572</name>
    <dbReference type="NCBI Taxonomy" id="1450535"/>
    <lineage>
        <taxon>Eukaryota</taxon>
        <taxon>Fungi</taxon>
        <taxon>Dikarya</taxon>
        <taxon>Ascomycota</taxon>
        <taxon>Pezizomycotina</taxon>
        <taxon>Eurotiomycetes</taxon>
        <taxon>Eurotiomycetidae</taxon>
        <taxon>Eurotiales</taxon>
        <taxon>Aspergillaceae</taxon>
        <taxon>Aspergillus</taxon>
        <taxon>Aspergillus subgen. Circumdati</taxon>
    </lineage>
</organism>
<comment type="caution">
    <text evidence="3">The sequence shown here is derived from an EMBL/GenBank/DDBJ whole genome shotgun (WGS) entry which is preliminary data.</text>
</comment>
<dbReference type="RefSeq" id="XP_025464878.1">
    <property type="nucleotide sequence ID" value="XM_025605984.1"/>
</dbReference>
<evidence type="ECO:0000313" key="4">
    <source>
        <dbReference type="Proteomes" id="UP000246702"/>
    </source>
</evidence>
<sequence length="130" mass="14885">MERLKLNENRRSRTARSEGRLIYKFFGEAPPLFCGRLVLFYFYFVFYFLKKSPTGMIGAEPEAATRIIPKSKMDKMEITEKCQTVSDGCDATGWALQSETESCHLSQPNEPDSKLAVKEKPKSPKIIIRN</sequence>
<reference evidence="3 4" key="1">
    <citation type="submission" date="2016-12" db="EMBL/GenBank/DDBJ databases">
        <title>The genomes of Aspergillus section Nigri reveals drivers in fungal speciation.</title>
        <authorList>
            <consortium name="DOE Joint Genome Institute"/>
            <person name="Vesth T.C."/>
            <person name="Nybo J."/>
            <person name="Theobald S."/>
            <person name="Brandl J."/>
            <person name="Frisvad J.C."/>
            <person name="Nielsen K.F."/>
            <person name="Lyhne E.K."/>
            <person name="Kogle M.E."/>
            <person name="Kuo A."/>
            <person name="Riley R."/>
            <person name="Clum A."/>
            <person name="Nolan M."/>
            <person name="Lipzen A."/>
            <person name="Salamov A."/>
            <person name="Henrissat B."/>
            <person name="Wiebenga A."/>
            <person name="De Vries R.P."/>
            <person name="Grigoriev I.V."/>
            <person name="Mortensen U.H."/>
            <person name="Andersen M.R."/>
            <person name="Baker S.E."/>
        </authorList>
    </citation>
    <scope>NUCLEOTIDE SEQUENCE [LARGE SCALE GENOMIC DNA]</scope>
    <source>
        <strain evidence="3 4">CBS 115572</strain>
    </source>
</reference>
<evidence type="ECO:0000313" key="3">
    <source>
        <dbReference type="EMBL" id="PWY78569.1"/>
    </source>
</evidence>
<feature type="region of interest" description="Disordered" evidence="1">
    <location>
        <begin position="102"/>
        <end position="130"/>
    </location>
</feature>
<proteinExistence type="predicted"/>
<keyword evidence="2" id="KW-1133">Transmembrane helix</keyword>
<keyword evidence="4" id="KW-1185">Reference proteome</keyword>
<accession>A0A317VY58</accession>
<dbReference type="AlphaFoldDB" id="A0A317VY58"/>
<name>A0A317VY58_9EURO</name>
<gene>
    <name evidence="3" type="ORF">BO94DRAFT_182822</name>
</gene>
<evidence type="ECO:0000256" key="1">
    <source>
        <dbReference type="SAM" id="MobiDB-lite"/>
    </source>
</evidence>
<protein>
    <submittedName>
        <fullName evidence="3">Uncharacterized protein</fullName>
    </submittedName>
</protein>